<reference evidence="2 3" key="2">
    <citation type="submission" date="2020-03" db="EMBL/GenBank/DDBJ databases">
        <authorList>
            <person name="Ichikawa N."/>
            <person name="Kimura A."/>
            <person name="Kitahashi Y."/>
            <person name="Uohara A."/>
        </authorList>
    </citation>
    <scope>NUCLEOTIDE SEQUENCE [LARGE SCALE GENOMIC DNA]</scope>
    <source>
        <strain evidence="2 3">NBRC 108639</strain>
    </source>
</reference>
<keyword evidence="3" id="KW-1185">Reference proteome</keyword>
<evidence type="ECO:0000256" key="1">
    <source>
        <dbReference type="SAM" id="MobiDB-lite"/>
    </source>
</evidence>
<accession>A0A6V8K688</accession>
<gene>
    <name evidence="2" type="ORF">Phou_019780</name>
</gene>
<evidence type="ECO:0000313" key="2">
    <source>
        <dbReference type="EMBL" id="GFJ77798.1"/>
    </source>
</evidence>
<protein>
    <submittedName>
        <fullName evidence="2">Uncharacterized protein</fullName>
    </submittedName>
</protein>
<name>A0A6V8K688_9ACTN</name>
<proteinExistence type="predicted"/>
<reference evidence="2 3" key="1">
    <citation type="submission" date="2020-03" db="EMBL/GenBank/DDBJ databases">
        <title>Whole genome shotgun sequence of Phytohabitans houttuyneae NBRC 108639.</title>
        <authorList>
            <person name="Komaki H."/>
            <person name="Tamura T."/>
        </authorList>
    </citation>
    <scope>NUCLEOTIDE SEQUENCE [LARGE SCALE GENOMIC DNA]</scope>
    <source>
        <strain evidence="2 3">NBRC 108639</strain>
    </source>
</reference>
<comment type="caution">
    <text evidence="2">The sequence shown here is derived from an EMBL/GenBank/DDBJ whole genome shotgun (WGS) entry which is preliminary data.</text>
</comment>
<evidence type="ECO:0000313" key="3">
    <source>
        <dbReference type="Proteomes" id="UP000482800"/>
    </source>
</evidence>
<organism evidence="2 3">
    <name type="scientific">Phytohabitans houttuyneae</name>
    <dbReference type="NCBI Taxonomy" id="1076126"/>
    <lineage>
        <taxon>Bacteria</taxon>
        <taxon>Bacillati</taxon>
        <taxon>Actinomycetota</taxon>
        <taxon>Actinomycetes</taxon>
        <taxon>Micromonosporales</taxon>
        <taxon>Micromonosporaceae</taxon>
    </lineage>
</organism>
<dbReference type="AlphaFoldDB" id="A0A6V8K688"/>
<dbReference type="Proteomes" id="UP000482800">
    <property type="component" value="Unassembled WGS sequence"/>
</dbReference>
<feature type="region of interest" description="Disordered" evidence="1">
    <location>
        <begin position="1"/>
        <end position="73"/>
    </location>
</feature>
<dbReference type="EMBL" id="BLPF01000001">
    <property type="protein sequence ID" value="GFJ77798.1"/>
    <property type="molecule type" value="Genomic_DNA"/>
</dbReference>
<sequence length="73" mass="7294">MATALDSGTEASRVAVSELERQRHAGLARPAAGGDEHAPALGRIGGREPGNGHRDRPAAGVGVIADQPGSLSS</sequence>